<keyword evidence="1" id="KW-0004">4Fe-4S</keyword>
<gene>
    <name evidence="2" type="ORF">METZ01_LOCUS284177</name>
</gene>
<name>A0A382L605_9ZZZZ</name>
<proteinExistence type="predicted"/>
<evidence type="ECO:0000256" key="1">
    <source>
        <dbReference type="ARBA" id="ARBA00022485"/>
    </source>
</evidence>
<evidence type="ECO:0008006" key="3">
    <source>
        <dbReference type="Google" id="ProtNLM"/>
    </source>
</evidence>
<accession>A0A382L605</accession>
<evidence type="ECO:0000313" key="2">
    <source>
        <dbReference type="EMBL" id="SVC31323.1"/>
    </source>
</evidence>
<dbReference type="PANTHER" id="PTHR30002">
    <property type="entry name" value="EPOXYQUEUOSINE REDUCTASE"/>
    <property type="match status" value="1"/>
</dbReference>
<dbReference type="PANTHER" id="PTHR30002:SF4">
    <property type="entry name" value="EPOXYQUEUOSINE REDUCTASE"/>
    <property type="match status" value="1"/>
</dbReference>
<dbReference type="GO" id="GO:0052693">
    <property type="term" value="F:epoxyqueuosine reductase activity"/>
    <property type="evidence" value="ECO:0007669"/>
    <property type="project" value="TreeGrafter"/>
</dbReference>
<feature type="non-terminal residue" evidence="2">
    <location>
        <position position="90"/>
    </location>
</feature>
<dbReference type="InterPro" id="IPR004453">
    <property type="entry name" value="QueG"/>
</dbReference>
<sequence>MSSIKEKTMRIEQLARELGFDGFGVTGSVSRKGVERYKEWLNLDYEGEMVYMSRNVDKRSDLKMVFPGVKSVVCLRINYLTTDKSMEFVD</sequence>
<reference evidence="2" key="1">
    <citation type="submission" date="2018-05" db="EMBL/GenBank/DDBJ databases">
        <authorList>
            <person name="Lanie J.A."/>
            <person name="Ng W.-L."/>
            <person name="Kazmierczak K.M."/>
            <person name="Andrzejewski T.M."/>
            <person name="Davidsen T.M."/>
            <person name="Wayne K.J."/>
            <person name="Tettelin H."/>
            <person name="Glass J.I."/>
            <person name="Rusch D."/>
            <person name="Podicherti R."/>
            <person name="Tsui H.-C.T."/>
            <person name="Winkler M.E."/>
        </authorList>
    </citation>
    <scope>NUCLEOTIDE SEQUENCE</scope>
</reference>
<keyword evidence="1" id="KW-0411">Iron-sulfur</keyword>
<dbReference type="EMBL" id="UINC01084562">
    <property type="protein sequence ID" value="SVC31323.1"/>
    <property type="molecule type" value="Genomic_DNA"/>
</dbReference>
<dbReference type="AlphaFoldDB" id="A0A382L605"/>
<protein>
    <recommendedName>
        <fullName evidence="3">DUF1730 domain-containing protein</fullName>
    </recommendedName>
</protein>
<organism evidence="2">
    <name type="scientific">marine metagenome</name>
    <dbReference type="NCBI Taxonomy" id="408172"/>
    <lineage>
        <taxon>unclassified sequences</taxon>
        <taxon>metagenomes</taxon>
        <taxon>ecological metagenomes</taxon>
    </lineage>
</organism>
<keyword evidence="1" id="KW-0479">Metal-binding</keyword>
<dbReference type="GO" id="GO:0051539">
    <property type="term" value="F:4 iron, 4 sulfur cluster binding"/>
    <property type="evidence" value="ECO:0007669"/>
    <property type="project" value="UniProtKB-KW"/>
</dbReference>
<dbReference type="GO" id="GO:0008616">
    <property type="term" value="P:tRNA queuosine(34) biosynthetic process"/>
    <property type="evidence" value="ECO:0007669"/>
    <property type="project" value="InterPro"/>
</dbReference>
<keyword evidence="1" id="KW-0408">Iron</keyword>